<feature type="transmembrane region" description="Helical" evidence="5">
    <location>
        <begin position="99"/>
        <end position="124"/>
    </location>
</feature>
<reference evidence="7 8" key="1">
    <citation type="submission" date="2015-03" db="EMBL/GenBank/DDBJ databases">
        <authorList>
            <person name="Krishnan R."/>
            <person name="Midha S."/>
            <person name="Patil P.B."/>
            <person name="Rameshkumar N."/>
        </authorList>
    </citation>
    <scope>NUCLEOTIDE SEQUENCE [LARGE SCALE GENOMIC DNA]</scope>
    <source>
        <strain evidence="7 8">L1E11</strain>
    </source>
</reference>
<name>A0ABX5LXW7_9GAMM</name>
<evidence type="ECO:0000313" key="7">
    <source>
        <dbReference type="EMBL" id="PXF30989.1"/>
    </source>
</evidence>
<feature type="transmembrane region" description="Helical" evidence="5">
    <location>
        <begin position="294"/>
        <end position="313"/>
    </location>
</feature>
<evidence type="ECO:0000259" key="6">
    <source>
        <dbReference type="PROSITE" id="PS50801"/>
    </source>
</evidence>
<comment type="subcellular location">
    <subcellularLocation>
        <location evidence="1">Membrane</location>
        <topology evidence="1">Multi-pass membrane protein</topology>
    </subcellularLocation>
</comment>
<feature type="domain" description="STAS" evidence="6">
    <location>
        <begin position="451"/>
        <end position="560"/>
    </location>
</feature>
<feature type="transmembrane region" description="Helical" evidence="5">
    <location>
        <begin position="136"/>
        <end position="156"/>
    </location>
</feature>
<keyword evidence="4 5" id="KW-0472">Membrane</keyword>
<keyword evidence="3 5" id="KW-1133">Transmembrane helix</keyword>
<dbReference type="InterPro" id="IPR002645">
    <property type="entry name" value="STAS_dom"/>
</dbReference>
<feature type="transmembrane region" description="Helical" evidence="5">
    <location>
        <begin position="206"/>
        <end position="233"/>
    </location>
</feature>
<keyword evidence="2 5" id="KW-0812">Transmembrane</keyword>
<feature type="transmembrane region" description="Helical" evidence="5">
    <location>
        <begin position="53"/>
        <end position="79"/>
    </location>
</feature>
<dbReference type="PROSITE" id="PS50801">
    <property type="entry name" value="STAS"/>
    <property type="match status" value="1"/>
</dbReference>
<dbReference type="Pfam" id="PF00916">
    <property type="entry name" value="Sulfate_transp"/>
    <property type="match status" value="1"/>
</dbReference>
<evidence type="ECO:0000256" key="3">
    <source>
        <dbReference type="ARBA" id="ARBA00022989"/>
    </source>
</evidence>
<evidence type="ECO:0000256" key="4">
    <source>
        <dbReference type="ARBA" id="ARBA00023136"/>
    </source>
</evidence>
<dbReference type="Proteomes" id="UP000248090">
    <property type="component" value="Unassembled WGS sequence"/>
</dbReference>
<organism evidence="7 8">
    <name type="scientific">Pokkaliibacter plantistimulans</name>
    <dbReference type="NCBI Taxonomy" id="1635171"/>
    <lineage>
        <taxon>Bacteria</taxon>
        <taxon>Pseudomonadati</taxon>
        <taxon>Pseudomonadota</taxon>
        <taxon>Gammaproteobacteria</taxon>
        <taxon>Oceanospirillales</taxon>
        <taxon>Balneatrichaceae</taxon>
        <taxon>Pokkaliibacter</taxon>
    </lineage>
</organism>
<feature type="transmembrane region" description="Helical" evidence="5">
    <location>
        <begin position="20"/>
        <end position="41"/>
    </location>
</feature>
<protein>
    <submittedName>
        <fullName evidence="7">Sulfate transporter</fullName>
    </submittedName>
</protein>
<evidence type="ECO:0000256" key="5">
    <source>
        <dbReference type="SAM" id="Phobius"/>
    </source>
</evidence>
<dbReference type="RefSeq" id="WP_110187562.1">
    <property type="nucleotide sequence ID" value="NZ_CP177354.1"/>
</dbReference>
<comment type="caution">
    <text evidence="7">The sequence shown here is derived from an EMBL/GenBank/DDBJ whole genome shotgun (WGS) entry which is preliminary data.</text>
</comment>
<sequence>MSLARYFPFLRWARPTPRAMFADARAGFSVGLVLVPQAVAYATLAGMPPETGLYAAMIPSIIGVLWGSSSLLAAGPVALTGLLTFGSLQNMGTPGSAEWVTAAMWLAIYSGLIQFALGAFKLGAIANFVSFPALKGFINAAALIIISSQLPALLGIEGGWSLPHVQQWASSLLMLDLTTITTLAIGAGSFVFLLGFKKWMPQQPAVLYVCLLGILISYLTGFVGEGGAVVGALPSGLPSLVMPQVLTFDQHRMLLPAALIVALVSFTEAMSSARTLSRKRGERWDENQELIGQGLAKVASGFFGAFPISGSFSRSALNLYVGATSGWSSIYAALCVAISLMFFTGQLALLPKAVLAAVIIVPVLNLLDFGVFLKLGKSSPEDALTAGVTFVTTLISVPHLHWGVLSGFLLAMLISVYRRSRPRIMEVGLHAEDRVFRDRQRCDLPRLQRQVLMVRIDSALIYTTAPALESFVLDHLDAETREVVILCGGINDIDATGIEMLTELYHYLDKRQIRLRLASVKLQVWQRLERAGFTTLIGSKQCFLTDADVIRSYAPALAQVS</sequence>
<evidence type="ECO:0000256" key="1">
    <source>
        <dbReference type="ARBA" id="ARBA00004141"/>
    </source>
</evidence>
<evidence type="ECO:0000256" key="2">
    <source>
        <dbReference type="ARBA" id="ARBA00022692"/>
    </source>
</evidence>
<evidence type="ECO:0000313" key="8">
    <source>
        <dbReference type="Proteomes" id="UP000248090"/>
    </source>
</evidence>
<proteinExistence type="predicted"/>
<dbReference type="PANTHER" id="PTHR11814">
    <property type="entry name" value="SULFATE TRANSPORTER"/>
    <property type="match status" value="1"/>
</dbReference>
<feature type="transmembrane region" description="Helical" evidence="5">
    <location>
        <begin position="168"/>
        <end position="194"/>
    </location>
</feature>
<dbReference type="InterPro" id="IPR001902">
    <property type="entry name" value="SLC26A/SulP_fam"/>
</dbReference>
<gene>
    <name evidence="7" type="ORF">WH50_12165</name>
</gene>
<feature type="transmembrane region" description="Helical" evidence="5">
    <location>
        <begin position="319"/>
        <end position="342"/>
    </location>
</feature>
<dbReference type="InterPro" id="IPR011547">
    <property type="entry name" value="SLC26A/SulP_dom"/>
</dbReference>
<dbReference type="Pfam" id="PF01740">
    <property type="entry name" value="STAS"/>
    <property type="match status" value="1"/>
</dbReference>
<dbReference type="InterPro" id="IPR036513">
    <property type="entry name" value="STAS_dom_sf"/>
</dbReference>
<dbReference type="EMBL" id="LAPT01000055">
    <property type="protein sequence ID" value="PXF30989.1"/>
    <property type="molecule type" value="Genomic_DNA"/>
</dbReference>
<dbReference type="SUPFAM" id="SSF52091">
    <property type="entry name" value="SpoIIaa-like"/>
    <property type="match status" value="1"/>
</dbReference>
<keyword evidence="8" id="KW-1185">Reference proteome</keyword>
<feature type="transmembrane region" description="Helical" evidence="5">
    <location>
        <begin position="253"/>
        <end position="273"/>
    </location>
</feature>
<accession>A0ABX5LXW7</accession>
<dbReference type="CDD" id="cd07042">
    <property type="entry name" value="STAS_SulP_like_sulfate_transporter"/>
    <property type="match status" value="1"/>
</dbReference>
<feature type="transmembrane region" description="Helical" evidence="5">
    <location>
        <begin position="354"/>
        <end position="373"/>
    </location>
</feature>
<dbReference type="Gene3D" id="3.30.750.24">
    <property type="entry name" value="STAS domain"/>
    <property type="match status" value="1"/>
</dbReference>
<feature type="transmembrane region" description="Helical" evidence="5">
    <location>
        <begin position="399"/>
        <end position="417"/>
    </location>
</feature>